<evidence type="ECO:0000259" key="2">
    <source>
        <dbReference type="Pfam" id="PF00561"/>
    </source>
</evidence>
<dbReference type="AlphaFoldDB" id="A0A392MCQ2"/>
<dbReference type="Proteomes" id="UP000265520">
    <property type="component" value="Unassembled WGS sequence"/>
</dbReference>
<dbReference type="PANTHER" id="PTHR42916">
    <property type="entry name" value="2-SUCCINYL-5-ENOLPYRUVYL-6-HYDROXY-3-CYCLOHEXENE-1-CARBOXYLATE SYNTHASE"/>
    <property type="match status" value="1"/>
</dbReference>
<proteinExistence type="predicted"/>
<dbReference type="PRINTS" id="PR00111">
    <property type="entry name" value="ABHYDROLASE"/>
</dbReference>
<evidence type="ECO:0000313" key="3">
    <source>
        <dbReference type="EMBL" id="MCH85297.1"/>
    </source>
</evidence>
<keyword evidence="4" id="KW-1185">Reference proteome</keyword>
<accession>A0A392MCQ2</accession>
<reference evidence="3 4" key="1">
    <citation type="journal article" date="2018" name="Front. Plant Sci.">
        <title>Red Clover (Trifolium pratense) and Zigzag Clover (T. medium) - A Picture of Genomic Similarities and Differences.</title>
        <authorList>
            <person name="Dluhosova J."/>
            <person name="Istvanek J."/>
            <person name="Nedelnik J."/>
            <person name="Repkova J."/>
        </authorList>
    </citation>
    <scope>NUCLEOTIDE SEQUENCE [LARGE SCALE GENOMIC DNA]</scope>
    <source>
        <strain evidence="4">cv. 10/8</strain>
        <tissue evidence="3">Leaf</tissue>
    </source>
</reference>
<dbReference type="InterPro" id="IPR029058">
    <property type="entry name" value="AB_hydrolase_fold"/>
</dbReference>
<sequence length="242" mass="26720">MTERALETNHDNTLVFLHGFLGSGEDWITIMKTFSESARCISVDLPGHGKSTLHGMKSATEEPCLSLEIVADILHKLIHHVTPAKVTLVGYSMGARIALYMALRFSSKIKGAVLISASPGLKDKLARKIRAAKDDSRARSVIAHGLQLFLSSWYAGELWKRPLWEDLPNCRVPLLIIHGEKDKKFKKIAEAMMNTICSGLGSKVEEVNDIHEVVEIPNCGHAAHLENPLPVIAALRQFISKL</sequence>
<comment type="caution">
    <text evidence="3">The sequence shown here is derived from an EMBL/GenBank/DDBJ whole genome shotgun (WGS) entry which is preliminary data.</text>
</comment>
<dbReference type="GO" id="GO:0016829">
    <property type="term" value="F:lyase activity"/>
    <property type="evidence" value="ECO:0007669"/>
    <property type="project" value="UniProtKB-KW"/>
</dbReference>
<name>A0A392MCQ2_9FABA</name>
<dbReference type="PANTHER" id="PTHR42916:SF1">
    <property type="entry name" value="PROTEIN PHYLLO, CHLOROPLASTIC"/>
    <property type="match status" value="1"/>
</dbReference>
<dbReference type="Pfam" id="PF00561">
    <property type="entry name" value="Abhydrolase_1"/>
    <property type="match status" value="1"/>
</dbReference>
<dbReference type="SUPFAM" id="SSF53474">
    <property type="entry name" value="alpha/beta-Hydrolases"/>
    <property type="match status" value="1"/>
</dbReference>
<organism evidence="3 4">
    <name type="scientific">Trifolium medium</name>
    <dbReference type="NCBI Taxonomy" id="97028"/>
    <lineage>
        <taxon>Eukaryota</taxon>
        <taxon>Viridiplantae</taxon>
        <taxon>Streptophyta</taxon>
        <taxon>Embryophyta</taxon>
        <taxon>Tracheophyta</taxon>
        <taxon>Spermatophyta</taxon>
        <taxon>Magnoliopsida</taxon>
        <taxon>eudicotyledons</taxon>
        <taxon>Gunneridae</taxon>
        <taxon>Pentapetalae</taxon>
        <taxon>rosids</taxon>
        <taxon>fabids</taxon>
        <taxon>Fabales</taxon>
        <taxon>Fabaceae</taxon>
        <taxon>Papilionoideae</taxon>
        <taxon>50 kb inversion clade</taxon>
        <taxon>NPAAA clade</taxon>
        <taxon>Hologalegina</taxon>
        <taxon>IRL clade</taxon>
        <taxon>Trifolieae</taxon>
        <taxon>Trifolium</taxon>
    </lineage>
</organism>
<keyword evidence="1" id="KW-0456">Lyase</keyword>
<dbReference type="InterPro" id="IPR000073">
    <property type="entry name" value="AB_hydrolase_1"/>
</dbReference>
<feature type="domain" description="AB hydrolase-1" evidence="2">
    <location>
        <begin position="13"/>
        <end position="147"/>
    </location>
</feature>
<protein>
    <submittedName>
        <fullName evidence="3">Protein PHYLLO chloroplastic-like</fullName>
    </submittedName>
</protein>
<evidence type="ECO:0000256" key="1">
    <source>
        <dbReference type="ARBA" id="ARBA00023239"/>
    </source>
</evidence>
<gene>
    <name evidence="3" type="ORF">A2U01_0006141</name>
</gene>
<dbReference type="Gene3D" id="3.40.50.1820">
    <property type="entry name" value="alpha/beta hydrolase"/>
    <property type="match status" value="1"/>
</dbReference>
<evidence type="ECO:0000313" key="4">
    <source>
        <dbReference type="Proteomes" id="UP000265520"/>
    </source>
</evidence>
<dbReference type="EMBL" id="LXQA010008239">
    <property type="protein sequence ID" value="MCH85297.1"/>
    <property type="molecule type" value="Genomic_DNA"/>
</dbReference>